<evidence type="ECO:0000259" key="1">
    <source>
        <dbReference type="Pfam" id="PF00111"/>
    </source>
</evidence>
<feature type="domain" description="2Fe-2S ferredoxin-type" evidence="1">
    <location>
        <begin position="4"/>
        <end position="67"/>
    </location>
</feature>
<accession>X7YJA5</accession>
<dbReference type="PATRIC" id="fig|1299334.3.peg.9791"/>
<dbReference type="CDD" id="cd00207">
    <property type="entry name" value="fer2"/>
    <property type="match status" value="1"/>
</dbReference>
<comment type="caution">
    <text evidence="2">The sequence shown here is derived from an EMBL/GenBank/DDBJ whole genome shotgun (WGS) entry which is preliminary data.</text>
</comment>
<dbReference type="InterPro" id="IPR012675">
    <property type="entry name" value="Beta-grasp_dom_sf"/>
</dbReference>
<dbReference type="AlphaFoldDB" id="X7YJA5"/>
<dbReference type="InterPro" id="IPR036010">
    <property type="entry name" value="2Fe-2S_ferredoxin-like_sf"/>
</dbReference>
<gene>
    <name evidence="2" type="ORF">I553_0201</name>
</gene>
<reference evidence="2" key="1">
    <citation type="submission" date="2014-01" db="EMBL/GenBank/DDBJ databases">
        <authorList>
            <person name="Brown-Elliot B."/>
            <person name="Wallace R."/>
            <person name="Lenaerts A."/>
            <person name="Ordway D."/>
            <person name="DeGroote M.A."/>
            <person name="Parker T."/>
            <person name="Sizemore C."/>
            <person name="Tallon L.J."/>
            <person name="Sadzewicz L.K."/>
            <person name="Sengamalay N."/>
            <person name="Fraser C.M."/>
            <person name="Hine E."/>
            <person name="Shefchek K.A."/>
            <person name="Das S.P."/>
            <person name="Tettelin H."/>
        </authorList>
    </citation>
    <scope>NUCLEOTIDE SEQUENCE [LARGE SCALE GENOMIC DNA]</scope>
    <source>
        <strain evidence="2">4042</strain>
    </source>
</reference>
<dbReference type="GO" id="GO:0051536">
    <property type="term" value="F:iron-sulfur cluster binding"/>
    <property type="evidence" value="ECO:0007669"/>
    <property type="project" value="InterPro"/>
</dbReference>
<dbReference type="Pfam" id="PF00111">
    <property type="entry name" value="Fer2"/>
    <property type="match status" value="1"/>
</dbReference>
<organism evidence="2">
    <name type="scientific">Mycobacterium xenopi 4042</name>
    <dbReference type="NCBI Taxonomy" id="1299334"/>
    <lineage>
        <taxon>Bacteria</taxon>
        <taxon>Bacillati</taxon>
        <taxon>Actinomycetota</taxon>
        <taxon>Actinomycetes</taxon>
        <taxon>Mycobacteriales</taxon>
        <taxon>Mycobacteriaceae</taxon>
        <taxon>Mycobacterium</taxon>
    </lineage>
</organism>
<evidence type="ECO:0000313" key="2">
    <source>
        <dbReference type="EMBL" id="EUA06613.1"/>
    </source>
</evidence>
<protein>
    <submittedName>
        <fullName evidence="2">2Fe-2S iron-sulfur cluster binding domain protein</fullName>
    </submittedName>
</protein>
<dbReference type="Gene3D" id="3.10.20.30">
    <property type="match status" value="1"/>
</dbReference>
<dbReference type="InterPro" id="IPR001041">
    <property type="entry name" value="2Fe-2S_ferredoxin-type"/>
</dbReference>
<dbReference type="EMBL" id="JAOB01000093">
    <property type="protein sequence ID" value="EUA06613.1"/>
    <property type="molecule type" value="Genomic_DNA"/>
</dbReference>
<sequence>MADAATSLMDAGEQAGVRMPFGCRMGICRSCVVPLVDGHVRDLRTGVEHEPAPGFRPAFRPPPATACSIFNRFSGATRW</sequence>
<dbReference type="SUPFAM" id="SSF54292">
    <property type="entry name" value="2Fe-2S ferredoxin-like"/>
    <property type="match status" value="1"/>
</dbReference>
<proteinExistence type="predicted"/>
<name>X7YJA5_MYCXE</name>